<accession>A0ABD2D486</accession>
<protein>
    <submittedName>
        <fullName evidence="4">Protein FAM90A1</fullName>
    </submittedName>
</protein>
<organism evidence="4 5">
    <name type="scientific">Daubentonia madagascariensis</name>
    <name type="common">Aye-aye</name>
    <name type="synonym">Sciurus madagascariensis</name>
    <dbReference type="NCBI Taxonomy" id="31869"/>
    <lineage>
        <taxon>Eukaryota</taxon>
        <taxon>Metazoa</taxon>
        <taxon>Chordata</taxon>
        <taxon>Craniata</taxon>
        <taxon>Vertebrata</taxon>
        <taxon>Euteleostomi</taxon>
        <taxon>Mammalia</taxon>
        <taxon>Eutheria</taxon>
        <taxon>Euarchontoglires</taxon>
        <taxon>Primates</taxon>
        <taxon>Strepsirrhini</taxon>
        <taxon>Chiromyiformes</taxon>
        <taxon>Daubentoniidae</taxon>
        <taxon>Daubentonia</taxon>
    </lineage>
</organism>
<comment type="similarity">
    <text evidence="1">Belongs to the FAM90 family.</text>
</comment>
<dbReference type="InterPro" id="IPR041670">
    <property type="entry name" value="Znf-CCHC_6"/>
</dbReference>
<feature type="compositionally biased region" description="Pro residues" evidence="2">
    <location>
        <begin position="397"/>
        <end position="410"/>
    </location>
</feature>
<evidence type="ECO:0000259" key="3">
    <source>
        <dbReference type="Pfam" id="PF15288"/>
    </source>
</evidence>
<keyword evidence="5" id="KW-1185">Reference proteome</keyword>
<feature type="compositionally biased region" description="Polar residues" evidence="2">
    <location>
        <begin position="160"/>
        <end position="179"/>
    </location>
</feature>
<evidence type="ECO:0000313" key="5">
    <source>
        <dbReference type="Proteomes" id="UP001610411"/>
    </source>
</evidence>
<feature type="region of interest" description="Disordered" evidence="2">
    <location>
        <begin position="395"/>
        <end position="420"/>
    </location>
</feature>
<evidence type="ECO:0000256" key="1">
    <source>
        <dbReference type="ARBA" id="ARBA00007943"/>
    </source>
</evidence>
<gene>
    <name evidence="4" type="ORF">WCI35_031830</name>
</gene>
<feature type="compositionally biased region" description="Basic and acidic residues" evidence="2">
    <location>
        <begin position="61"/>
        <end position="72"/>
    </location>
</feature>
<evidence type="ECO:0000256" key="2">
    <source>
        <dbReference type="SAM" id="MobiDB-lite"/>
    </source>
</evidence>
<reference evidence="4 5" key="1">
    <citation type="journal article" date="2024" name="G3 (Bethesda)">
        <title>A hybrid genome assembly of the endangered aye-aye (Daubentonia madagascariensis).</title>
        <authorList>
            <person name="Versoza C.J."/>
            <person name="Pfeifer S.P."/>
        </authorList>
    </citation>
    <scope>NUCLEOTIDE SEQUENCE [LARGE SCALE GENOMIC DNA]</scope>
    <source>
        <strain evidence="4">6821</strain>
    </source>
</reference>
<feature type="region of interest" description="Disordered" evidence="2">
    <location>
        <begin position="281"/>
        <end position="353"/>
    </location>
</feature>
<dbReference type="Proteomes" id="UP001610411">
    <property type="component" value="Unassembled WGS sequence"/>
</dbReference>
<feature type="compositionally biased region" description="Basic and acidic residues" evidence="2">
    <location>
        <begin position="83"/>
        <end position="106"/>
    </location>
</feature>
<dbReference type="EMBL" id="JBFSEQ010000014">
    <property type="protein sequence ID" value="KAL2761588.1"/>
    <property type="molecule type" value="Genomic_DNA"/>
</dbReference>
<dbReference type="AlphaFoldDB" id="A0ABD2D486"/>
<feature type="compositionally biased region" description="Polar residues" evidence="2">
    <location>
        <begin position="321"/>
        <end position="332"/>
    </location>
</feature>
<feature type="domain" description="Zinc knuckle" evidence="3">
    <location>
        <begin position="25"/>
        <end position="66"/>
    </location>
</feature>
<dbReference type="Pfam" id="PF15288">
    <property type="entry name" value="zf-CCHC_6"/>
    <property type="match status" value="1"/>
</dbReference>
<dbReference type="InterPro" id="IPR039213">
    <property type="entry name" value="FAM90"/>
</dbReference>
<feature type="non-terminal residue" evidence="4">
    <location>
        <position position="1"/>
    </location>
</feature>
<dbReference type="PANTHER" id="PTHR16035:SF14">
    <property type="entry name" value="FAMILY WITH SEQUENCE SIMILARITY 90 MEMBER A11, PSEUDOGENE-RELATED"/>
    <property type="match status" value="1"/>
</dbReference>
<sequence length="444" mass="48658">AQSMRRQQRGPARPRAPPPEEEDPRVKCKDCGAFGHTATSTRCPMKCWNGALAPQPVGSNRGKENLQPREPRTLQNPAPLNQSEREMEQRPRQEQQQRKAVLDKFPRTPLGRQQQNWKEQTEPCGYLRIPSRPMPVHTAKRRPLPDPLPSSRPPVRKSDLSSVTHSVSPITRPELTSFSRPGPNKGQAVALTDTPKPALRHYGQDPLVFDKLAHNRPDRCSLGAPQAASKTLGLGQVLKPQAGANCPAGISQPCPPPATHSLSQDFNVSIRAPGKRCAQNPIQTCQHPQKKPRLSPFQSLQKSPQRPEVHPLHTDQPPPSTTGLEANVSPQLTRKKAAPAPSNDLQPPQYRPLLNPLQACTGPRLPSLSPAPGQPLRMAFKRLDNGLWSSRLLMAPPSLPAEKPGPPAQSPPLLEKSEGPCAQVPLSVLYEDLRLSSSEDSDSE</sequence>
<evidence type="ECO:0000313" key="4">
    <source>
        <dbReference type="EMBL" id="KAL2761588.1"/>
    </source>
</evidence>
<feature type="region of interest" description="Disordered" evidence="2">
    <location>
        <begin position="1"/>
        <end position="188"/>
    </location>
</feature>
<name>A0ABD2D486_DAUMA</name>
<dbReference type="PANTHER" id="PTHR16035">
    <property type="entry name" value="PROTEIN FAM90A1"/>
    <property type="match status" value="1"/>
</dbReference>
<comment type="caution">
    <text evidence="4">The sequence shown here is derived from an EMBL/GenBank/DDBJ whole genome shotgun (WGS) entry which is preliminary data.</text>
</comment>
<proteinExistence type="inferred from homology"/>